<feature type="transmembrane region" description="Helical" evidence="6">
    <location>
        <begin position="247"/>
        <end position="263"/>
    </location>
</feature>
<comment type="subcellular location">
    <subcellularLocation>
        <location evidence="1">Membrane</location>
        <topology evidence="1">Multi-pass membrane protein</topology>
    </subcellularLocation>
</comment>
<accession>K1QZQ4</accession>
<feature type="transmembrane region" description="Helical" evidence="6">
    <location>
        <begin position="393"/>
        <end position="412"/>
    </location>
</feature>
<dbReference type="FunCoup" id="K1QZQ4">
    <property type="interactions" value="45"/>
</dbReference>
<dbReference type="HOGENOM" id="CLU_003182_12_2_1"/>
<evidence type="ECO:0000256" key="4">
    <source>
        <dbReference type="ARBA" id="ARBA00023136"/>
    </source>
</evidence>
<dbReference type="GO" id="GO:0016020">
    <property type="term" value="C:membrane"/>
    <property type="evidence" value="ECO:0007669"/>
    <property type="project" value="UniProtKB-SubCell"/>
</dbReference>
<dbReference type="InterPro" id="IPR001902">
    <property type="entry name" value="SLC26A/SulP_fam"/>
</dbReference>
<keyword evidence="4 6" id="KW-0472">Membrane</keyword>
<evidence type="ECO:0000256" key="3">
    <source>
        <dbReference type="ARBA" id="ARBA00022989"/>
    </source>
</evidence>
<dbReference type="PANTHER" id="PTHR11814">
    <property type="entry name" value="SULFATE TRANSPORTER"/>
    <property type="match status" value="1"/>
</dbReference>
<protein>
    <submittedName>
        <fullName evidence="7">Sodium-independent sulfate anion transporter</fullName>
    </submittedName>
</protein>
<dbReference type="PROSITE" id="PS50801">
    <property type="entry name" value="STAS"/>
    <property type="match status" value="1"/>
</dbReference>
<dbReference type="InterPro" id="IPR011547">
    <property type="entry name" value="SLC26A/SulP_dom"/>
</dbReference>
<sequence length="656" mass="71071">MSRDSGEREPLLGNQPRKRAGSNYTGEEGGLSSNALPPSHERETEEEESIMGFTVVVKRAAKKQINACCSKENLKTKLPITKWLPKYSLQALQCDLIAGLTVGLTVIPQGLAYAKIADLPPQYGLYSAFMGCFVYCFLGTAKDITLGPTAIMSLMTATFATSPIEEDATYAIVLCLITGCVQLLLGLLNLGILVNFISYPVINAFTSAAAITIGFGQVKGILGLTHIPRDFPEMVYETCKKIPETKIWDLVMGLVCLALLYVLKKLRTINWNDDLDGPGPNRCVRFCRYLIWLIGTASNAIVVISASGVAAILISQGKNNTLSITGHLKPGLPDFKPPDFSYTKDNITITASTIFSDIGAGFGIVPLLGLVELIAIGKAFARQNHYKIYPSQELIAIGFANIISCFVGSYPVTGSFSRTAVNSQSGVKTPASGIFTGVLIVLALFTLTPLFYYIPKSALSAVIIFSVIQMVDVMVVKKLWKTNKIDLIPLFITFLSCLGVGMEYGILIGIGVSMIILLYPSARPKIKVEPGGVKVVKLDQGLLFPAVEYLQECVLEANEADGKNNSVVLDCSHVSALDYTAIQGITELIVDFKSREAKLVFAGFPKNVLKHLQVADIPELTVSSTVQEGCKLLQEELTPEFPGVQHIKVEFNSQAN</sequence>
<feature type="transmembrane region" description="Helical" evidence="6">
    <location>
        <begin position="488"/>
        <end position="519"/>
    </location>
</feature>
<dbReference type="CDD" id="cd07042">
    <property type="entry name" value="STAS_SulP_like_sulfate_transporter"/>
    <property type="match status" value="1"/>
</dbReference>
<organism evidence="7">
    <name type="scientific">Magallana gigas</name>
    <name type="common">Pacific oyster</name>
    <name type="synonym">Crassostrea gigas</name>
    <dbReference type="NCBI Taxonomy" id="29159"/>
    <lineage>
        <taxon>Eukaryota</taxon>
        <taxon>Metazoa</taxon>
        <taxon>Spiralia</taxon>
        <taxon>Lophotrochozoa</taxon>
        <taxon>Mollusca</taxon>
        <taxon>Bivalvia</taxon>
        <taxon>Autobranchia</taxon>
        <taxon>Pteriomorphia</taxon>
        <taxon>Ostreida</taxon>
        <taxon>Ostreoidea</taxon>
        <taxon>Ostreidae</taxon>
        <taxon>Magallana</taxon>
    </lineage>
</organism>
<dbReference type="InterPro" id="IPR002645">
    <property type="entry name" value="STAS_dom"/>
</dbReference>
<feature type="transmembrane region" description="Helical" evidence="6">
    <location>
        <begin position="459"/>
        <end position="476"/>
    </location>
</feature>
<feature type="transmembrane region" description="Helical" evidence="6">
    <location>
        <begin position="201"/>
        <end position="227"/>
    </location>
</feature>
<evidence type="ECO:0000256" key="6">
    <source>
        <dbReference type="SAM" id="Phobius"/>
    </source>
</evidence>
<evidence type="ECO:0000313" key="7">
    <source>
        <dbReference type="EMBL" id="EKC39133.1"/>
    </source>
</evidence>
<dbReference type="Pfam" id="PF00916">
    <property type="entry name" value="Sulfate_transp"/>
    <property type="match status" value="1"/>
</dbReference>
<dbReference type="NCBIfam" id="TIGR00815">
    <property type="entry name" value="sulP"/>
    <property type="match status" value="1"/>
</dbReference>
<feature type="compositionally biased region" description="Basic and acidic residues" evidence="5">
    <location>
        <begin position="1"/>
        <end position="10"/>
    </location>
</feature>
<keyword evidence="3 6" id="KW-1133">Transmembrane helix</keyword>
<dbReference type="GO" id="GO:0055085">
    <property type="term" value="P:transmembrane transport"/>
    <property type="evidence" value="ECO:0007669"/>
    <property type="project" value="InterPro"/>
</dbReference>
<feature type="transmembrane region" description="Helical" evidence="6">
    <location>
        <begin position="170"/>
        <end position="194"/>
    </location>
</feature>
<feature type="region of interest" description="Disordered" evidence="5">
    <location>
        <begin position="1"/>
        <end position="48"/>
    </location>
</feature>
<dbReference type="Pfam" id="PF01740">
    <property type="entry name" value="STAS"/>
    <property type="match status" value="1"/>
</dbReference>
<feature type="transmembrane region" description="Helical" evidence="6">
    <location>
        <begin position="358"/>
        <end position="381"/>
    </location>
</feature>
<name>K1QZQ4_MAGGI</name>
<dbReference type="Gene3D" id="3.30.750.24">
    <property type="entry name" value="STAS domain"/>
    <property type="match status" value="1"/>
</dbReference>
<evidence type="ECO:0000256" key="2">
    <source>
        <dbReference type="ARBA" id="ARBA00022692"/>
    </source>
</evidence>
<dbReference type="InParanoid" id="K1QZQ4"/>
<evidence type="ECO:0000256" key="5">
    <source>
        <dbReference type="SAM" id="MobiDB-lite"/>
    </source>
</evidence>
<feature type="transmembrane region" description="Helical" evidence="6">
    <location>
        <begin position="289"/>
        <end position="314"/>
    </location>
</feature>
<proteinExistence type="predicted"/>
<evidence type="ECO:0000256" key="1">
    <source>
        <dbReference type="ARBA" id="ARBA00004141"/>
    </source>
</evidence>
<dbReference type="InterPro" id="IPR036513">
    <property type="entry name" value="STAS_dom_sf"/>
</dbReference>
<gene>
    <name evidence="7" type="ORF">CGI_10011152</name>
</gene>
<keyword evidence="2 6" id="KW-0812">Transmembrane</keyword>
<dbReference type="AlphaFoldDB" id="K1QZQ4"/>
<dbReference type="EMBL" id="JH817524">
    <property type="protein sequence ID" value="EKC39133.1"/>
    <property type="molecule type" value="Genomic_DNA"/>
</dbReference>
<dbReference type="SUPFAM" id="SSF52091">
    <property type="entry name" value="SpoIIaa-like"/>
    <property type="match status" value="1"/>
</dbReference>
<reference evidence="7" key="1">
    <citation type="journal article" date="2012" name="Nature">
        <title>The oyster genome reveals stress adaptation and complexity of shell formation.</title>
        <authorList>
            <person name="Zhang G."/>
            <person name="Fang X."/>
            <person name="Guo X."/>
            <person name="Li L."/>
            <person name="Luo R."/>
            <person name="Xu F."/>
            <person name="Yang P."/>
            <person name="Zhang L."/>
            <person name="Wang X."/>
            <person name="Qi H."/>
            <person name="Xiong Z."/>
            <person name="Que H."/>
            <person name="Xie Y."/>
            <person name="Holland P.W."/>
            <person name="Paps J."/>
            <person name="Zhu Y."/>
            <person name="Wu F."/>
            <person name="Chen Y."/>
            <person name="Wang J."/>
            <person name="Peng C."/>
            <person name="Meng J."/>
            <person name="Yang L."/>
            <person name="Liu J."/>
            <person name="Wen B."/>
            <person name="Zhang N."/>
            <person name="Huang Z."/>
            <person name="Zhu Q."/>
            <person name="Feng Y."/>
            <person name="Mount A."/>
            <person name="Hedgecock D."/>
            <person name="Xu Z."/>
            <person name="Liu Y."/>
            <person name="Domazet-Loso T."/>
            <person name="Du Y."/>
            <person name="Sun X."/>
            <person name="Zhang S."/>
            <person name="Liu B."/>
            <person name="Cheng P."/>
            <person name="Jiang X."/>
            <person name="Li J."/>
            <person name="Fan D."/>
            <person name="Wang W."/>
            <person name="Fu W."/>
            <person name="Wang T."/>
            <person name="Wang B."/>
            <person name="Zhang J."/>
            <person name="Peng Z."/>
            <person name="Li Y."/>
            <person name="Li N."/>
            <person name="Wang J."/>
            <person name="Chen M."/>
            <person name="He Y."/>
            <person name="Tan F."/>
            <person name="Song X."/>
            <person name="Zheng Q."/>
            <person name="Huang R."/>
            <person name="Yang H."/>
            <person name="Du X."/>
            <person name="Chen L."/>
            <person name="Yang M."/>
            <person name="Gaffney P.M."/>
            <person name="Wang S."/>
            <person name="Luo L."/>
            <person name="She Z."/>
            <person name="Ming Y."/>
            <person name="Huang W."/>
            <person name="Zhang S."/>
            <person name="Huang B."/>
            <person name="Zhang Y."/>
            <person name="Qu T."/>
            <person name="Ni P."/>
            <person name="Miao G."/>
            <person name="Wang J."/>
            <person name="Wang Q."/>
            <person name="Steinberg C.E."/>
            <person name="Wang H."/>
            <person name="Li N."/>
            <person name="Qian L."/>
            <person name="Zhang G."/>
            <person name="Li Y."/>
            <person name="Yang H."/>
            <person name="Liu X."/>
            <person name="Wang J."/>
            <person name="Yin Y."/>
            <person name="Wang J."/>
        </authorList>
    </citation>
    <scope>NUCLEOTIDE SEQUENCE [LARGE SCALE GENOMIC DNA]</scope>
    <source>
        <strain evidence="7">05x7-T-G4-1.051#20</strain>
    </source>
</reference>
<feature type="transmembrane region" description="Helical" evidence="6">
    <location>
        <begin position="432"/>
        <end position="452"/>
    </location>
</feature>